<gene>
    <name evidence="1" type="ORF">Tco025E_05246</name>
</gene>
<proteinExistence type="predicted"/>
<sequence>MSWLKALEKVCARAAVGHSPPTSRSPSIAVAGRLAPAVSRDGLQHNQQQQHALATREVGPSTAALHGVSDTWSSALAVIKFSRSGAQRDPAWEMHHLPLSLAAQCVAILVEAGQTARGVEVMQSWQRPVARAKTRSRIRATARMRRTLKTLGTIGDVETLRTVVSVLHQSLTEQRQLPRHQHRPQARAPSYETSVCAAAKDSYPLLSELGMQRTRLLLVEAVHELVMQDESVVPVFEKLTWINATAAATAPRGAQVQCLIPFMLQDDFVQVIQSSPSYDESLLQQIGPAFHTGFVHPTQCDPAEILSMPRSEVRRLYKKGISPSGELWRDVKQLVLPHSPLLQQACQVATLVDVLCGPVEAPAVAHGRRERRASELTNEQRLLRKFLVAQLRSSRSLSRRMWSCALLRHPRLLYRLNLSPLMVFCASALTFRSFQVYVPFVRCCVPLLRRLRRVGHDEEAARLVWNHLSVDSPALAAVFKHHPLALEDAVTVVCRTMRTGVGGRREAWMGHRSLAVLRVAAAAGLLTPAHCVPTCAAALDCGVHFATVRQLVGEVFGDDSDTARWVLDMVRLTAESHTTRLLVPLDSPCHSTRMRSLLRRYAYESDVVGSPPAVELRVPSRSKLLALWTMVHDDVMNTSLRRLTCRLFLDGEALAEWNKIPPPTQQAGAQGLNDLFREELFASIAANCTTEKSYVMFMDALLSRRRFRDARRCMQLMLSELDDECGQAVLPSLAIEGVSVP</sequence>
<keyword evidence="2" id="KW-1185">Reference proteome</keyword>
<accession>A0A422PES3</accession>
<evidence type="ECO:0000313" key="2">
    <source>
        <dbReference type="Proteomes" id="UP000284403"/>
    </source>
</evidence>
<name>A0A422PES3_9TRYP</name>
<dbReference type="RefSeq" id="XP_029227729.1">
    <property type="nucleotide sequence ID" value="XM_029372147.1"/>
</dbReference>
<dbReference type="GeneID" id="40318857"/>
<dbReference type="EMBL" id="MKKU01000301">
    <property type="protein sequence ID" value="RNF16206.1"/>
    <property type="molecule type" value="Genomic_DNA"/>
</dbReference>
<comment type="caution">
    <text evidence="1">The sequence shown here is derived from an EMBL/GenBank/DDBJ whole genome shotgun (WGS) entry which is preliminary data.</text>
</comment>
<protein>
    <submittedName>
        <fullName evidence="1">Uncharacterized protein</fullName>
    </submittedName>
</protein>
<reference evidence="1 2" key="1">
    <citation type="journal article" date="2018" name="BMC Genomics">
        <title>Genomic comparison of Trypanosoma conorhini and Trypanosoma rangeli to Trypanosoma cruzi strains of high and low virulence.</title>
        <authorList>
            <person name="Bradwell K.R."/>
            <person name="Koparde V.N."/>
            <person name="Matveyev A.V."/>
            <person name="Serrano M.G."/>
            <person name="Alves J.M."/>
            <person name="Parikh H."/>
            <person name="Huang B."/>
            <person name="Lee V."/>
            <person name="Espinosa-Alvarez O."/>
            <person name="Ortiz P.A."/>
            <person name="Costa-Martins A.G."/>
            <person name="Teixeira M.M."/>
            <person name="Buck G.A."/>
        </authorList>
    </citation>
    <scope>NUCLEOTIDE SEQUENCE [LARGE SCALE GENOMIC DNA]</scope>
    <source>
        <strain evidence="1 2">025E</strain>
    </source>
</reference>
<organism evidence="1 2">
    <name type="scientific">Trypanosoma conorhini</name>
    <dbReference type="NCBI Taxonomy" id="83891"/>
    <lineage>
        <taxon>Eukaryota</taxon>
        <taxon>Discoba</taxon>
        <taxon>Euglenozoa</taxon>
        <taxon>Kinetoplastea</taxon>
        <taxon>Metakinetoplastina</taxon>
        <taxon>Trypanosomatida</taxon>
        <taxon>Trypanosomatidae</taxon>
        <taxon>Trypanosoma</taxon>
    </lineage>
</organism>
<evidence type="ECO:0000313" key="1">
    <source>
        <dbReference type="EMBL" id="RNF16206.1"/>
    </source>
</evidence>
<dbReference type="AlphaFoldDB" id="A0A422PES3"/>
<dbReference type="OrthoDB" id="252468at2759"/>
<dbReference type="Proteomes" id="UP000284403">
    <property type="component" value="Unassembled WGS sequence"/>
</dbReference>